<dbReference type="RefSeq" id="WP_260189626.1">
    <property type="nucleotide sequence ID" value="NZ_JAFFZE010000004.1"/>
</dbReference>
<reference evidence="2 3" key="1">
    <citation type="submission" date="2021-02" db="EMBL/GenBank/DDBJ databases">
        <title>Actinophytocola xerophila sp. nov., isolated from soil of cotton cropping field.</title>
        <authorList>
            <person name="Huang R."/>
            <person name="Chen X."/>
            <person name="Ge X."/>
            <person name="Liu W."/>
        </authorList>
    </citation>
    <scope>NUCLEOTIDE SEQUENCE [LARGE SCALE GENOMIC DNA]</scope>
    <source>
        <strain evidence="2 3">S1-96</strain>
    </source>
</reference>
<evidence type="ECO:0000256" key="1">
    <source>
        <dbReference type="SAM" id="MobiDB-lite"/>
    </source>
</evidence>
<dbReference type="InterPro" id="IPR036852">
    <property type="entry name" value="Peptidase_S8/S53_dom_sf"/>
</dbReference>
<evidence type="ECO:0000313" key="3">
    <source>
        <dbReference type="Proteomes" id="UP001156441"/>
    </source>
</evidence>
<name>A0ABT2J4R5_9PSEU</name>
<dbReference type="Proteomes" id="UP001156441">
    <property type="component" value="Unassembled WGS sequence"/>
</dbReference>
<sequence length="99" mass="10765">MAAIEADTEIALPEPEPAAARSQAAAGTVEWNIDRINTPDVWDMGVRGEGVVVAELGRGAQYDHPALVGSYRGTLPDGTFDHEYNWFRPGWLLCDRGPV</sequence>
<accession>A0ABT2J4R5</accession>
<gene>
    <name evidence="2" type="ORF">JT362_03955</name>
</gene>
<proteinExistence type="predicted"/>
<organism evidence="2 3">
    <name type="scientific">Actinophytocola gossypii</name>
    <dbReference type="NCBI Taxonomy" id="2812003"/>
    <lineage>
        <taxon>Bacteria</taxon>
        <taxon>Bacillati</taxon>
        <taxon>Actinomycetota</taxon>
        <taxon>Actinomycetes</taxon>
        <taxon>Pseudonocardiales</taxon>
        <taxon>Pseudonocardiaceae</taxon>
    </lineage>
</organism>
<evidence type="ECO:0000313" key="2">
    <source>
        <dbReference type="EMBL" id="MCT2582279.1"/>
    </source>
</evidence>
<dbReference type="Gene3D" id="3.40.50.200">
    <property type="entry name" value="Peptidase S8/S53 domain"/>
    <property type="match status" value="1"/>
</dbReference>
<comment type="caution">
    <text evidence="2">The sequence shown here is derived from an EMBL/GenBank/DDBJ whole genome shotgun (WGS) entry which is preliminary data.</text>
</comment>
<feature type="compositionally biased region" description="Low complexity" evidence="1">
    <location>
        <begin position="9"/>
        <end position="25"/>
    </location>
</feature>
<dbReference type="EMBL" id="JAFFZE010000004">
    <property type="protein sequence ID" value="MCT2582279.1"/>
    <property type="molecule type" value="Genomic_DNA"/>
</dbReference>
<dbReference type="SUPFAM" id="SSF52743">
    <property type="entry name" value="Subtilisin-like"/>
    <property type="match status" value="1"/>
</dbReference>
<keyword evidence="3" id="KW-1185">Reference proteome</keyword>
<protein>
    <submittedName>
        <fullName evidence="2">Uncharacterized protein</fullName>
    </submittedName>
</protein>
<feature type="region of interest" description="Disordered" evidence="1">
    <location>
        <begin position="1"/>
        <end position="25"/>
    </location>
</feature>